<dbReference type="Proteomes" id="UP000019471">
    <property type="component" value="Unassembled WGS sequence"/>
</dbReference>
<feature type="compositionally biased region" description="Polar residues" evidence="1">
    <location>
        <begin position="410"/>
        <end position="423"/>
    </location>
</feature>
<reference evidence="4 5" key="1">
    <citation type="submission" date="2013-03" db="EMBL/GenBank/DDBJ databases">
        <title>The Genome Sequence of Cladophialophora psammophila CBS 110553.</title>
        <authorList>
            <consortium name="The Broad Institute Genomics Platform"/>
            <person name="Cuomo C."/>
            <person name="de Hoog S."/>
            <person name="Gorbushina A."/>
            <person name="Walker B."/>
            <person name="Young S.K."/>
            <person name="Zeng Q."/>
            <person name="Gargeya S."/>
            <person name="Fitzgerald M."/>
            <person name="Haas B."/>
            <person name="Abouelleil A."/>
            <person name="Allen A.W."/>
            <person name="Alvarado L."/>
            <person name="Arachchi H.M."/>
            <person name="Berlin A.M."/>
            <person name="Chapman S.B."/>
            <person name="Gainer-Dewar J."/>
            <person name="Goldberg J."/>
            <person name="Griggs A."/>
            <person name="Gujja S."/>
            <person name="Hansen M."/>
            <person name="Howarth C."/>
            <person name="Imamovic A."/>
            <person name="Ireland A."/>
            <person name="Larimer J."/>
            <person name="McCowan C."/>
            <person name="Murphy C."/>
            <person name="Pearson M."/>
            <person name="Poon T.W."/>
            <person name="Priest M."/>
            <person name="Roberts A."/>
            <person name="Saif S."/>
            <person name="Shea T."/>
            <person name="Sisk P."/>
            <person name="Sykes S."/>
            <person name="Wortman J."/>
            <person name="Nusbaum C."/>
            <person name="Birren B."/>
        </authorList>
    </citation>
    <scope>NUCLEOTIDE SEQUENCE [LARGE SCALE GENOMIC DNA]</scope>
    <source>
        <strain evidence="4 5">CBS 110553</strain>
    </source>
</reference>
<evidence type="ECO:0000259" key="3">
    <source>
        <dbReference type="Pfam" id="PF20684"/>
    </source>
</evidence>
<name>W9W5N6_9EURO</name>
<keyword evidence="2" id="KW-0812">Transmembrane</keyword>
<protein>
    <recommendedName>
        <fullName evidence="3">Rhodopsin domain-containing protein</fullName>
    </recommendedName>
</protein>
<feature type="domain" description="Rhodopsin" evidence="3">
    <location>
        <begin position="110"/>
        <end position="339"/>
    </location>
</feature>
<dbReference type="PANTHER" id="PTHR38794:SF3">
    <property type="entry name" value="INTEGRAL MEMBRANE PROTEIN"/>
    <property type="match status" value="1"/>
</dbReference>
<dbReference type="RefSeq" id="XP_007750371.1">
    <property type="nucleotide sequence ID" value="XM_007752181.1"/>
</dbReference>
<feature type="transmembrane region" description="Helical" evidence="2">
    <location>
        <begin position="277"/>
        <end position="296"/>
    </location>
</feature>
<proteinExistence type="predicted"/>
<feature type="transmembrane region" description="Helical" evidence="2">
    <location>
        <begin position="201"/>
        <end position="220"/>
    </location>
</feature>
<sequence>MDVADPLKFGIGMEHPALQDLVRAITTSPAIKDNRTQTPTVAGLQLPNPLAQFSIPLCPAFIPSLVIRMADKEAPAFFQISSDNHAPWVVVTASVFLIYSIMAVVSKVVSKLHLTFMKPYDWLIIASTITAFVQTACVIAACENGLGQHRETISKDTFAAFSRYAYAAQMLFVIACAFAKASAISFILAIAPQIRLQQSSYVLLGVVSCWAVSAVLALAFQCQLPHPWRFEEGKCIDQEALSLFIGIVNILTDLALVAIPSAMMWWVQTNTGRKWQVVALFASRIIVPIFVVFQLVEYHKFYESDDRSWKMVGPAIWNQLVMNLSILTACIPSLKTVLDMFKSGTSFFTVPVQYQSAVDNSSQGLRSKLATAVFQRIALKRSANRSQNDTAYSSREWPTKQMKAVSGQHSVQISSNVRSNSDLQDIPVRSESQRSLTENTIMRTVAYEVGYEEMMATHHAAGSDGQSRVSINSEAQHSY</sequence>
<feature type="transmembrane region" description="Helical" evidence="2">
    <location>
        <begin position="88"/>
        <end position="110"/>
    </location>
</feature>
<dbReference type="PANTHER" id="PTHR38794">
    <property type="entry name" value="INTEGRAL MEMBRANE PROTEIN"/>
    <property type="match status" value="1"/>
</dbReference>
<evidence type="ECO:0000256" key="2">
    <source>
        <dbReference type="SAM" id="Phobius"/>
    </source>
</evidence>
<organism evidence="4 5">
    <name type="scientific">Cladophialophora psammophila CBS 110553</name>
    <dbReference type="NCBI Taxonomy" id="1182543"/>
    <lineage>
        <taxon>Eukaryota</taxon>
        <taxon>Fungi</taxon>
        <taxon>Dikarya</taxon>
        <taxon>Ascomycota</taxon>
        <taxon>Pezizomycotina</taxon>
        <taxon>Eurotiomycetes</taxon>
        <taxon>Chaetothyriomycetidae</taxon>
        <taxon>Chaetothyriales</taxon>
        <taxon>Herpotrichiellaceae</taxon>
        <taxon>Cladophialophora</taxon>
    </lineage>
</organism>
<feature type="transmembrane region" description="Helical" evidence="2">
    <location>
        <begin position="166"/>
        <end position="189"/>
    </location>
</feature>
<feature type="region of interest" description="Disordered" evidence="1">
    <location>
        <begin position="459"/>
        <end position="479"/>
    </location>
</feature>
<dbReference type="EMBL" id="AMGX01000027">
    <property type="protein sequence ID" value="EXJ63288.1"/>
    <property type="molecule type" value="Genomic_DNA"/>
</dbReference>
<evidence type="ECO:0000313" key="5">
    <source>
        <dbReference type="Proteomes" id="UP000019471"/>
    </source>
</evidence>
<keyword evidence="2" id="KW-1133">Transmembrane helix</keyword>
<evidence type="ECO:0000313" key="4">
    <source>
        <dbReference type="EMBL" id="EXJ63288.1"/>
    </source>
</evidence>
<keyword evidence="5" id="KW-1185">Reference proteome</keyword>
<feature type="region of interest" description="Disordered" evidence="1">
    <location>
        <begin position="410"/>
        <end position="434"/>
    </location>
</feature>
<dbReference type="eggNOG" id="ENOG502SPG6">
    <property type="taxonomic scope" value="Eukaryota"/>
</dbReference>
<accession>W9W5N6</accession>
<feature type="transmembrane region" description="Helical" evidence="2">
    <location>
        <begin position="122"/>
        <end position="146"/>
    </location>
</feature>
<comment type="caution">
    <text evidence="4">The sequence shown here is derived from an EMBL/GenBank/DDBJ whole genome shotgun (WGS) entry which is preliminary data.</text>
</comment>
<dbReference type="HOGENOM" id="CLU_036632_0_0_1"/>
<dbReference type="Pfam" id="PF20684">
    <property type="entry name" value="Fung_rhodopsin"/>
    <property type="match status" value="1"/>
</dbReference>
<feature type="transmembrane region" description="Helical" evidence="2">
    <location>
        <begin position="240"/>
        <end position="265"/>
    </location>
</feature>
<evidence type="ECO:0000256" key="1">
    <source>
        <dbReference type="SAM" id="MobiDB-lite"/>
    </source>
</evidence>
<gene>
    <name evidence="4" type="ORF">A1O5_11609</name>
</gene>
<dbReference type="AlphaFoldDB" id="W9W5N6"/>
<dbReference type="GeneID" id="19196298"/>
<feature type="compositionally biased region" description="Polar residues" evidence="1">
    <location>
        <begin position="464"/>
        <end position="479"/>
    </location>
</feature>
<dbReference type="InterPro" id="IPR049326">
    <property type="entry name" value="Rhodopsin_dom_fungi"/>
</dbReference>
<dbReference type="OrthoDB" id="3918601at2759"/>
<keyword evidence="2" id="KW-0472">Membrane</keyword>
<feature type="transmembrane region" description="Helical" evidence="2">
    <location>
        <begin position="316"/>
        <end position="334"/>
    </location>
</feature>